<dbReference type="AlphaFoldDB" id="A0AAE1VFW3"/>
<dbReference type="Gene3D" id="3.80.10.10">
    <property type="entry name" value="Ribonuclease Inhibitor"/>
    <property type="match status" value="1"/>
</dbReference>
<dbReference type="EMBL" id="JAVYJV010000011">
    <property type="protein sequence ID" value="KAK4358945.1"/>
    <property type="molecule type" value="Genomic_DNA"/>
</dbReference>
<evidence type="ECO:0000256" key="1">
    <source>
        <dbReference type="ARBA" id="ARBA00022821"/>
    </source>
</evidence>
<evidence type="ECO:0000313" key="3">
    <source>
        <dbReference type="Proteomes" id="UP001291623"/>
    </source>
</evidence>
<dbReference type="GO" id="GO:0006952">
    <property type="term" value="P:defense response"/>
    <property type="evidence" value="ECO:0007669"/>
    <property type="project" value="UniProtKB-KW"/>
</dbReference>
<proteinExistence type="predicted"/>
<dbReference type="InterPro" id="IPR032675">
    <property type="entry name" value="LRR_dom_sf"/>
</dbReference>
<organism evidence="2 3">
    <name type="scientific">Anisodus tanguticus</name>
    <dbReference type="NCBI Taxonomy" id="243964"/>
    <lineage>
        <taxon>Eukaryota</taxon>
        <taxon>Viridiplantae</taxon>
        <taxon>Streptophyta</taxon>
        <taxon>Embryophyta</taxon>
        <taxon>Tracheophyta</taxon>
        <taxon>Spermatophyta</taxon>
        <taxon>Magnoliopsida</taxon>
        <taxon>eudicotyledons</taxon>
        <taxon>Gunneridae</taxon>
        <taxon>Pentapetalae</taxon>
        <taxon>asterids</taxon>
        <taxon>lamiids</taxon>
        <taxon>Solanales</taxon>
        <taxon>Solanaceae</taxon>
        <taxon>Solanoideae</taxon>
        <taxon>Hyoscyameae</taxon>
        <taxon>Anisodus</taxon>
    </lineage>
</organism>
<accession>A0AAE1VFW3</accession>
<evidence type="ECO:0000313" key="2">
    <source>
        <dbReference type="EMBL" id="KAK4358945.1"/>
    </source>
</evidence>
<name>A0AAE1VFW3_9SOLA</name>
<dbReference type="PANTHER" id="PTHR36766">
    <property type="entry name" value="PLANT BROAD-SPECTRUM MILDEW RESISTANCE PROTEIN RPW8"/>
    <property type="match status" value="1"/>
</dbReference>
<dbReference type="SUPFAM" id="SSF52058">
    <property type="entry name" value="L domain-like"/>
    <property type="match status" value="1"/>
</dbReference>
<keyword evidence="1" id="KW-0611">Plant defense</keyword>
<protein>
    <submittedName>
        <fullName evidence="2">Uncharacterized protein</fullName>
    </submittedName>
</protein>
<dbReference type="Proteomes" id="UP001291623">
    <property type="component" value="Unassembled WGS sequence"/>
</dbReference>
<gene>
    <name evidence="2" type="ORF">RND71_021174</name>
</gene>
<keyword evidence="3" id="KW-1185">Reference proteome</keyword>
<reference evidence="2" key="1">
    <citation type="submission" date="2023-12" db="EMBL/GenBank/DDBJ databases">
        <title>Genome assembly of Anisodus tanguticus.</title>
        <authorList>
            <person name="Wang Y.-J."/>
        </authorList>
    </citation>
    <scope>NUCLEOTIDE SEQUENCE</scope>
    <source>
        <strain evidence="2">KB-2021</strain>
        <tissue evidence="2">Leaf</tissue>
    </source>
</reference>
<comment type="caution">
    <text evidence="2">The sequence shown here is derived from an EMBL/GenBank/DDBJ whole genome shotgun (WGS) entry which is preliminary data.</text>
</comment>
<sequence>MISSGCNMCLKRLILDGCDSIDDISPDLVKRTHYLRVVCCHLLTWLLILTETEYLSISECENLEVLSVVYGTQTIDEEILDDENWELPCSIRRLTISKLKTLSSQILKSLTSLESLYTKNLPQIQSLLEEELPSSLSELTLFDHHELHSLPTEGLRHHTSLQRLYIHNFPNLQSLPESGMPSSLSVLSISNCPNPPSLPVKRMSSSISTLSISNCPLLTPLLEFDKGEYWPNIDQIPTIKIDRKYQ</sequence>
<dbReference type="PANTHER" id="PTHR36766:SF40">
    <property type="entry name" value="DISEASE RESISTANCE PROTEIN RGA3"/>
    <property type="match status" value="1"/>
</dbReference>